<gene>
    <name evidence="2" type="ORF">V5J35_000453</name>
</gene>
<proteinExistence type="predicted"/>
<name>A0ABV2SBW8_9GAMM</name>
<dbReference type="Proteomes" id="UP001549366">
    <property type="component" value="Unassembled WGS sequence"/>
</dbReference>
<keyword evidence="1" id="KW-0732">Signal</keyword>
<comment type="caution">
    <text evidence="2">The sequence shown here is derived from an EMBL/GenBank/DDBJ whole genome shotgun (WGS) entry which is preliminary data.</text>
</comment>
<evidence type="ECO:0000313" key="2">
    <source>
        <dbReference type="EMBL" id="MET4755261.1"/>
    </source>
</evidence>
<dbReference type="EMBL" id="JBEWTB010000002">
    <property type="protein sequence ID" value="MET4755261.1"/>
    <property type="molecule type" value="Genomic_DNA"/>
</dbReference>
<keyword evidence="3" id="KW-1185">Reference proteome</keyword>
<evidence type="ECO:0000313" key="3">
    <source>
        <dbReference type="Proteomes" id="UP001549366"/>
    </source>
</evidence>
<accession>A0ABV2SBW8</accession>
<feature type="signal peptide" evidence="1">
    <location>
        <begin position="1"/>
        <end position="23"/>
    </location>
</feature>
<dbReference type="RefSeq" id="WP_354009703.1">
    <property type="nucleotide sequence ID" value="NZ_JBEWTA010000001.1"/>
</dbReference>
<feature type="chain" id="PRO_5046868771" evidence="1">
    <location>
        <begin position="24"/>
        <end position="253"/>
    </location>
</feature>
<organism evidence="2 3">
    <name type="scientific">Endozoicomonas lisbonensis</name>
    <dbReference type="NCBI Taxonomy" id="3120522"/>
    <lineage>
        <taxon>Bacteria</taxon>
        <taxon>Pseudomonadati</taxon>
        <taxon>Pseudomonadota</taxon>
        <taxon>Gammaproteobacteria</taxon>
        <taxon>Oceanospirillales</taxon>
        <taxon>Endozoicomonadaceae</taxon>
        <taxon>Endozoicomonas</taxon>
    </lineage>
</organism>
<protein>
    <submittedName>
        <fullName evidence="2">Uncharacterized protein</fullName>
    </submittedName>
</protein>
<evidence type="ECO:0000256" key="1">
    <source>
        <dbReference type="SAM" id="SignalP"/>
    </source>
</evidence>
<sequence length="253" mass="27932">MKFQLCLQSMSLLVLLTSLPASPQTLYCPANTTELTCPADGAAFQRTIRKTGRINGQHPFLLQQKSVEDGELTGQCLYVDNYYSYHPHAGKLYFSAMAAATVNLVCAVGFESKLCGVASLQLIVLGLWAAMPRAKKMLSLKDCPATTEVDKIPEGFVWRALIPYVNTVFVETIDDQNTLSGRCIQTINNYLLLCDMAIPGSLLAQGEKCFSYGTHDLEQHFIPEQRGVVGPLTFDHLYIDPNHNHDFIEVAGP</sequence>
<reference evidence="2 3" key="1">
    <citation type="submission" date="2024-06" db="EMBL/GenBank/DDBJ databases">
        <title>Genomic Encyclopedia of Type Strains, Phase V (KMG-V): Genome sequencing to study the core and pangenomes of soil and plant-associated prokaryotes.</title>
        <authorList>
            <person name="Whitman W."/>
        </authorList>
    </citation>
    <scope>NUCLEOTIDE SEQUENCE [LARGE SCALE GENOMIC DNA]</scope>
    <source>
        <strain evidence="2 3">NE40</strain>
    </source>
</reference>